<accession>A0ABU7H1Q4</accession>
<name>A0ABU7H1Q4_9SPHI</name>
<dbReference type="EMBL" id="JAZDQU010000002">
    <property type="protein sequence ID" value="MEE1885253.1"/>
    <property type="molecule type" value="Genomic_DNA"/>
</dbReference>
<dbReference type="RefSeq" id="WP_330146153.1">
    <property type="nucleotide sequence ID" value="NZ_JAZDQU010000002.1"/>
</dbReference>
<feature type="compositionally biased region" description="Basic and acidic residues" evidence="1">
    <location>
        <begin position="83"/>
        <end position="92"/>
    </location>
</feature>
<keyword evidence="4" id="KW-1185">Reference proteome</keyword>
<organism evidence="3 4">
    <name type="scientific">Pedobacter flavus</name>
    <dbReference type="NCBI Taxonomy" id="3113906"/>
    <lineage>
        <taxon>Bacteria</taxon>
        <taxon>Pseudomonadati</taxon>
        <taxon>Bacteroidota</taxon>
        <taxon>Sphingobacteriia</taxon>
        <taxon>Sphingobacteriales</taxon>
        <taxon>Sphingobacteriaceae</taxon>
        <taxon>Pedobacter</taxon>
    </lineage>
</organism>
<evidence type="ECO:0000313" key="3">
    <source>
        <dbReference type="EMBL" id="MEE1885253.1"/>
    </source>
</evidence>
<feature type="transmembrane region" description="Helical" evidence="2">
    <location>
        <begin position="32"/>
        <end position="58"/>
    </location>
</feature>
<keyword evidence="2" id="KW-0472">Membrane</keyword>
<keyword evidence="2" id="KW-1133">Transmembrane helix</keyword>
<comment type="caution">
    <text evidence="3">The sequence shown here is derived from an EMBL/GenBank/DDBJ whole genome shotgun (WGS) entry which is preliminary data.</text>
</comment>
<gene>
    <name evidence="3" type="ORF">VRU49_07455</name>
</gene>
<proteinExistence type="predicted"/>
<evidence type="ECO:0000313" key="4">
    <source>
        <dbReference type="Proteomes" id="UP001337681"/>
    </source>
</evidence>
<feature type="region of interest" description="Disordered" evidence="1">
    <location>
        <begin position="72"/>
        <end position="92"/>
    </location>
</feature>
<evidence type="ECO:0000256" key="2">
    <source>
        <dbReference type="SAM" id="Phobius"/>
    </source>
</evidence>
<evidence type="ECO:0000256" key="1">
    <source>
        <dbReference type="SAM" id="MobiDB-lite"/>
    </source>
</evidence>
<protein>
    <submittedName>
        <fullName evidence="3">Lipopolysaccharide assembly protein LapA domain-containing protein</fullName>
    </submittedName>
</protein>
<keyword evidence="2" id="KW-0812">Transmembrane</keyword>
<dbReference type="Proteomes" id="UP001337681">
    <property type="component" value="Unassembled WGS sequence"/>
</dbReference>
<reference evidence="3 4" key="1">
    <citation type="submission" date="2024-01" db="EMBL/GenBank/DDBJ databases">
        <title>Pedobacter sp. nov., isolated from oil-contaminated soil.</title>
        <authorList>
            <person name="Le N.T.T."/>
        </authorList>
    </citation>
    <scope>NUCLEOTIDE SEQUENCE [LARGE SCALE GENOMIC DNA]</scope>
    <source>
        <strain evidence="3 4">VNH31</strain>
    </source>
</reference>
<sequence length="92" mass="10474">MKTKTIVTIILTALITVFLVRNDDRVDFDFFFTVISVSKLIVMAVCVVIGFIIGLLVARPKTVVSTYDPKFENEEEDLPNDTLNKEDRDYIS</sequence>